<protein>
    <submittedName>
        <fullName evidence="9">Uncharacterized protein LOC106060102 isoform X1</fullName>
    </submittedName>
</protein>
<dbReference type="GO" id="GO:0016020">
    <property type="term" value="C:membrane"/>
    <property type="evidence" value="ECO:0007669"/>
    <property type="project" value="UniProtKB-SubCell"/>
</dbReference>
<evidence type="ECO:0000256" key="5">
    <source>
        <dbReference type="SAM" id="Phobius"/>
    </source>
</evidence>
<dbReference type="RefSeq" id="XP_055886113.1">
    <property type="nucleotide sequence ID" value="XM_056030138.1"/>
</dbReference>
<evidence type="ECO:0000313" key="9">
    <source>
        <dbReference type="RefSeq" id="XP_055886113.1"/>
    </source>
</evidence>
<gene>
    <name evidence="9" type="primary">LOC106060102</name>
</gene>
<feature type="transmembrane region" description="Helical" evidence="5">
    <location>
        <begin position="147"/>
        <end position="171"/>
    </location>
</feature>
<feature type="domain" description="Sugar phosphate transporter" evidence="6">
    <location>
        <begin position="36"/>
        <end position="322"/>
    </location>
</feature>
<evidence type="ECO:0000259" key="7">
    <source>
        <dbReference type="Pfam" id="PF04230"/>
    </source>
</evidence>
<dbReference type="OMA" id="MYSICEL"/>
<dbReference type="Proteomes" id="UP001165740">
    <property type="component" value="Chromosome 5"/>
</dbReference>
<sequence>MACVREMPKCNIDRSFSAFRAMLSAFKSNGATAIVTFLAWTLTSFLCHECAKIFLTGFPRLFEPTYSDLGPVLHVMPSVIVTSIQCLTCVFCVSISGAVTSTPVAIFVVGHVLATLATNSSMTYIEAASTLAIKLTEPVTMAVAHHIVFETSVTIETIVSIPLIIFGSLLFSVKTTFQTSDTAGIVLAFLSNLILTARNVAIKKHQVNTAPVQLRSRNCISALLCVQMAILLLVYILENEFVIPVKCSFILGALFVSGLCHVAYSYISTIIVLKVMNVISHSIANICKRLLVVLLLYGIGKRVASSWNMLGLTLAVIGLYIYIRGQIITKMVSTNTQDGLLTSKSVQRGLILCLSVIAMMSLIHHNAQSGTSFFSQLQQKMNVSVCRSFSPSNYMRDYSVEEDPKLAEFLTWRLVDHPYETDMRAKNLITHAEIIQESRRVLINLLTDLIGPIQNVMLLEIATYSNKGDPAIAAGEVMLLREMNKTIVYYCETHSCNKKKNMLLEKSISDNFTKDNLVILMQGGGNVIGYQSIDQIRSLIMDRYPEHRKILLSQSIWLNKNSNNSLISARIIYSNRTNLTMFLRDRQSLEIAKQSFQGVKLILAPDLAFGLGALPRQMPPMYDIIWLRRKDQESAKYAMPKVPNNVSIHISDWLNEWSSNVGTRDMETSFLIAFSGIHFLQRGRVVVTDRLHGHILSTLLNIPHVLIDNPPFYKLSSFHQSWTYSLSNSVIINNGTNALDAAIKLLSIYDRVLPPVGPIDMNRFTKL</sequence>
<feature type="domain" description="Polysaccharide pyruvyl transferase" evidence="7">
    <location>
        <begin position="466"/>
        <end position="709"/>
    </location>
</feature>
<keyword evidence="3 5" id="KW-1133">Transmembrane helix</keyword>
<feature type="transmembrane region" description="Helical" evidence="5">
    <location>
        <begin position="249"/>
        <end position="267"/>
    </location>
</feature>
<dbReference type="GeneID" id="106060102"/>
<name>A0A9W3AFY7_BIOGL</name>
<dbReference type="OrthoDB" id="6134158at2759"/>
<evidence type="ECO:0000256" key="2">
    <source>
        <dbReference type="ARBA" id="ARBA00022692"/>
    </source>
</evidence>
<dbReference type="PANTHER" id="PTHR11132">
    <property type="entry name" value="SOLUTE CARRIER FAMILY 35"/>
    <property type="match status" value="1"/>
</dbReference>
<keyword evidence="8" id="KW-1185">Reference proteome</keyword>
<keyword evidence="2 5" id="KW-0812">Transmembrane</keyword>
<evidence type="ECO:0000256" key="1">
    <source>
        <dbReference type="ARBA" id="ARBA00004141"/>
    </source>
</evidence>
<evidence type="ECO:0000259" key="6">
    <source>
        <dbReference type="Pfam" id="PF03151"/>
    </source>
</evidence>
<feature type="transmembrane region" description="Helical" evidence="5">
    <location>
        <begin position="349"/>
        <end position="367"/>
    </location>
</feature>
<keyword evidence="4 5" id="KW-0472">Membrane</keyword>
<organism evidence="8 9">
    <name type="scientific">Biomphalaria glabrata</name>
    <name type="common">Bloodfluke planorb</name>
    <name type="synonym">Freshwater snail</name>
    <dbReference type="NCBI Taxonomy" id="6526"/>
    <lineage>
        <taxon>Eukaryota</taxon>
        <taxon>Metazoa</taxon>
        <taxon>Spiralia</taxon>
        <taxon>Lophotrochozoa</taxon>
        <taxon>Mollusca</taxon>
        <taxon>Gastropoda</taxon>
        <taxon>Heterobranchia</taxon>
        <taxon>Euthyneura</taxon>
        <taxon>Panpulmonata</taxon>
        <taxon>Hygrophila</taxon>
        <taxon>Lymnaeoidea</taxon>
        <taxon>Planorbidae</taxon>
        <taxon>Biomphalaria</taxon>
    </lineage>
</organism>
<feature type="transmembrane region" description="Helical" evidence="5">
    <location>
        <begin position="279"/>
        <end position="299"/>
    </location>
</feature>
<dbReference type="Pfam" id="PF04230">
    <property type="entry name" value="PS_pyruv_trans"/>
    <property type="match status" value="1"/>
</dbReference>
<comment type="subcellular location">
    <subcellularLocation>
        <location evidence="1">Membrane</location>
        <topology evidence="1">Multi-pass membrane protein</topology>
    </subcellularLocation>
</comment>
<accession>A0A9W3AFY7</accession>
<reference evidence="9" key="1">
    <citation type="submission" date="2025-08" db="UniProtKB">
        <authorList>
            <consortium name="RefSeq"/>
        </authorList>
    </citation>
    <scope>IDENTIFICATION</scope>
</reference>
<proteinExistence type="predicted"/>
<evidence type="ECO:0000256" key="4">
    <source>
        <dbReference type="ARBA" id="ARBA00023136"/>
    </source>
</evidence>
<evidence type="ECO:0000313" key="8">
    <source>
        <dbReference type="Proteomes" id="UP001165740"/>
    </source>
</evidence>
<evidence type="ECO:0000256" key="3">
    <source>
        <dbReference type="ARBA" id="ARBA00022989"/>
    </source>
</evidence>
<dbReference type="AlphaFoldDB" id="A0A9W3AFY7"/>
<feature type="transmembrane region" description="Helical" evidence="5">
    <location>
        <begin position="71"/>
        <end position="93"/>
    </location>
</feature>
<dbReference type="InterPro" id="IPR007345">
    <property type="entry name" value="Polysacch_pyruvyl_Trfase"/>
</dbReference>
<dbReference type="InterPro" id="IPR004853">
    <property type="entry name" value="Sugar_P_trans_dom"/>
</dbReference>
<dbReference type="Pfam" id="PF03151">
    <property type="entry name" value="TPT"/>
    <property type="match status" value="1"/>
</dbReference>
<feature type="transmembrane region" description="Helical" evidence="5">
    <location>
        <begin position="220"/>
        <end position="237"/>
    </location>
</feature>
<feature type="transmembrane region" description="Helical" evidence="5">
    <location>
        <begin position="305"/>
        <end position="323"/>
    </location>
</feature>
<dbReference type="InterPro" id="IPR050186">
    <property type="entry name" value="TPT_transporter"/>
</dbReference>
<feature type="transmembrane region" description="Helical" evidence="5">
    <location>
        <begin position="183"/>
        <end position="200"/>
    </location>
</feature>